<evidence type="ECO:0000313" key="12">
    <source>
        <dbReference type="EMBL" id="PUU74899.1"/>
    </source>
</evidence>
<evidence type="ECO:0000256" key="6">
    <source>
        <dbReference type="ARBA" id="ARBA00022792"/>
    </source>
</evidence>
<keyword evidence="13" id="KW-1185">Reference proteome</keyword>
<dbReference type="OrthoDB" id="193856at2759"/>
<keyword evidence="5" id="KW-0677">Repeat</keyword>
<dbReference type="GO" id="GO:0005743">
    <property type="term" value="C:mitochondrial inner membrane"/>
    <property type="evidence" value="ECO:0007669"/>
    <property type="project" value="UniProtKB-SubCell"/>
</dbReference>
<dbReference type="InterPro" id="IPR018108">
    <property type="entry name" value="MCP_transmembrane"/>
</dbReference>
<comment type="similarity">
    <text evidence="2 11">Belongs to the mitochondrial carrier (TC 2.A.29) family.</text>
</comment>
<sequence>MADFYAGYISGALGILLGSPLDILKVHLQSRSSSLPSTLSSTPLFPTVTSYIRGTTAPLLGHGGLNAILYYTYNRTLSLLSTPQLQQQQSPLARIWAAGAVSGAVSFVLSAPTELVKVRAQIHPSKSSYEVARGVIKREGVRGLYFGGVVTGVRDSVGYGFYFWAYEYTKRLLQCEEVGGGGGGESRQMTGMKILLAGGVAGCMGWLTVYPLDVIKTRVQAQSECEGLLGKRRLGTWACAKNAYAEGGGRVFFNGLSVCMARAFLVRPLESNGMMVVMGFD</sequence>
<dbReference type="InterPro" id="IPR002067">
    <property type="entry name" value="MCP"/>
</dbReference>
<dbReference type="Gene3D" id="1.50.40.10">
    <property type="entry name" value="Mitochondrial carrier domain"/>
    <property type="match status" value="1"/>
</dbReference>
<dbReference type="EMBL" id="NESQ01000262">
    <property type="protein sequence ID" value="PUU74899.1"/>
    <property type="molecule type" value="Genomic_DNA"/>
</dbReference>
<keyword evidence="9 10" id="KW-0472">Membrane</keyword>
<dbReference type="PANTHER" id="PTHR45624:SF10">
    <property type="entry name" value="SLC (SOLUTE CARRIER) HOMOLOG"/>
    <property type="match status" value="1"/>
</dbReference>
<protein>
    <submittedName>
        <fullName evidence="12">Mitochondrial carrier domain-containing protein</fullName>
    </submittedName>
</protein>
<dbReference type="InterPro" id="IPR023395">
    <property type="entry name" value="MCP_dom_sf"/>
</dbReference>
<dbReference type="PANTHER" id="PTHR45624">
    <property type="entry name" value="MITOCHONDRIAL BASIC AMINO ACIDS TRANSPORTER-RELATED"/>
    <property type="match status" value="1"/>
</dbReference>
<evidence type="ECO:0000256" key="9">
    <source>
        <dbReference type="ARBA" id="ARBA00023136"/>
    </source>
</evidence>
<evidence type="ECO:0000256" key="8">
    <source>
        <dbReference type="ARBA" id="ARBA00023128"/>
    </source>
</evidence>
<dbReference type="AlphaFoldDB" id="A0A2T6ZHE8"/>
<dbReference type="GO" id="GO:0022857">
    <property type="term" value="F:transmembrane transporter activity"/>
    <property type="evidence" value="ECO:0007669"/>
    <property type="project" value="TreeGrafter"/>
</dbReference>
<evidence type="ECO:0000256" key="5">
    <source>
        <dbReference type="ARBA" id="ARBA00022737"/>
    </source>
</evidence>
<accession>A0A2T6ZHE8</accession>
<dbReference type="SUPFAM" id="SSF103506">
    <property type="entry name" value="Mitochondrial carrier"/>
    <property type="match status" value="1"/>
</dbReference>
<reference evidence="12 13" key="1">
    <citation type="submission" date="2017-04" db="EMBL/GenBank/DDBJ databases">
        <title>Draft genome sequence of Tuber borchii Vittad., a whitish edible truffle.</title>
        <authorList>
            <consortium name="DOE Joint Genome Institute"/>
            <person name="Murat C."/>
            <person name="Kuo A."/>
            <person name="Barry K.W."/>
            <person name="Clum A."/>
            <person name="Dockter R.B."/>
            <person name="Fauchery L."/>
            <person name="Iotti M."/>
            <person name="Kohler A."/>
            <person name="Labutti K."/>
            <person name="Lindquist E.A."/>
            <person name="Lipzen A."/>
            <person name="Ohm R.A."/>
            <person name="Wang M."/>
            <person name="Grigoriev I.V."/>
            <person name="Zambonelli A."/>
            <person name="Martin F.M."/>
        </authorList>
    </citation>
    <scope>NUCLEOTIDE SEQUENCE [LARGE SCALE GENOMIC DNA]</scope>
    <source>
        <strain evidence="12 13">Tbo3840</strain>
    </source>
</reference>
<feature type="repeat" description="Solcar" evidence="10">
    <location>
        <begin position="189"/>
        <end position="280"/>
    </location>
</feature>
<dbReference type="InterPro" id="IPR050567">
    <property type="entry name" value="Mitochondrial_Carrier"/>
</dbReference>
<comment type="caution">
    <text evidence="12">The sequence shown here is derived from an EMBL/GenBank/DDBJ whole genome shotgun (WGS) entry which is preliminary data.</text>
</comment>
<evidence type="ECO:0000256" key="1">
    <source>
        <dbReference type="ARBA" id="ARBA00004448"/>
    </source>
</evidence>
<dbReference type="PRINTS" id="PR00926">
    <property type="entry name" value="MITOCARRIER"/>
</dbReference>
<keyword evidence="6" id="KW-0999">Mitochondrion inner membrane</keyword>
<organism evidence="12 13">
    <name type="scientific">Tuber borchii</name>
    <name type="common">White truffle</name>
    <dbReference type="NCBI Taxonomy" id="42251"/>
    <lineage>
        <taxon>Eukaryota</taxon>
        <taxon>Fungi</taxon>
        <taxon>Dikarya</taxon>
        <taxon>Ascomycota</taxon>
        <taxon>Pezizomycotina</taxon>
        <taxon>Pezizomycetes</taxon>
        <taxon>Pezizales</taxon>
        <taxon>Tuberaceae</taxon>
        <taxon>Tuber</taxon>
    </lineage>
</organism>
<dbReference type="Pfam" id="PF00153">
    <property type="entry name" value="Mito_carr"/>
    <property type="match status" value="3"/>
</dbReference>
<dbReference type="PROSITE" id="PS50920">
    <property type="entry name" value="SOLCAR"/>
    <property type="match status" value="3"/>
</dbReference>
<evidence type="ECO:0000256" key="2">
    <source>
        <dbReference type="ARBA" id="ARBA00006375"/>
    </source>
</evidence>
<evidence type="ECO:0000256" key="7">
    <source>
        <dbReference type="ARBA" id="ARBA00022989"/>
    </source>
</evidence>
<gene>
    <name evidence="12" type="ORF">B9Z19DRAFT_997081</name>
</gene>
<keyword evidence="8" id="KW-0496">Mitochondrion</keyword>
<keyword evidence="4 10" id="KW-0812">Transmembrane</keyword>
<feature type="repeat" description="Solcar" evidence="10">
    <location>
        <begin position="1"/>
        <end position="79"/>
    </location>
</feature>
<feature type="repeat" description="Solcar" evidence="10">
    <location>
        <begin position="90"/>
        <end position="172"/>
    </location>
</feature>
<evidence type="ECO:0000313" key="13">
    <source>
        <dbReference type="Proteomes" id="UP000244722"/>
    </source>
</evidence>
<comment type="subcellular location">
    <subcellularLocation>
        <location evidence="1">Mitochondrion inner membrane</location>
        <topology evidence="1">Multi-pass membrane protein</topology>
    </subcellularLocation>
</comment>
<dbReference type="Proteomes" id="UP000244722">
    <property type="component" value="Unassembled WGS sequence"/>
</dbReference>
<keyword evidence="3 11" id="KW-0813">Transport</keyword>
<evidence type="ECO:0000256" key="10">
    <source>
        <dbReference type="PROSITE-ProRule" id="PRU00282"/>
    </source>
</evidence>
<evidence type="ECO:0000256" key="4">
    <source>
        <dbReference type="ARBA" id="ARBA00022692"/>
    </source>
</evidence>
<name>A0A2T6ZHE8_TUBBO</name>
<proteinExistence type="inferred from homology"/>
<evidence type="ECO:0000256" key="3">
    <source>
        <dbReference type="ARBA" id="ARBA00022448"/>
    </source>
</evidence>
<keyword evidence="7" id="KW-1133">Transmembrane helix</keyword>
<evidence type="ECO:0000256" key="11">
    <source>
        <dbReference type="RuleBase" id="RU000488"/>
    </source>
</evidence>